<feature type="transmembrane region" description="Helical" evidence="1">
    <location>
        <begin position="111"/>
        <end position="132"/>
    </location>
</feature>
<keyword evidence="3" id="KW-1185">Reference proteome</keyword>
<keyword evidence="1" id="KW-0812">Transmembrane</keyword>
<proteinExistence type="predicted"/>
<feature type="transmembrane region" description="Helical" evidence="1">
    <location>
        <begin position="329"/>
        <end position="348"/>
    </location>
</feature>
<sequence>MENLTTALYVVENDYNVTHLDVDKNVTLDYLNNYKKSKNINYFWFTSDNENSPHLSIILKIANLEVDHLPELRKKNYNPENTALPNNVMFLKFVLHPKRINGSILNKENTILVFVFGNLIITFGVPMVKLKLNAAMLEAIKRKKFSSKQFLQSINTVVQNRSLVNIWIWWRKVNEVRKIAEEKINLENIAIDNLKYDRFTGSLMKFVNIFREPRAPLNNDHDPDCSKISEAPGKYEDEAMVFATHFSAVSNNLMQYCKQSVFERQLVTTFQQVQNVNAKITETLRELRMVQAKGHRSSNFIHFFLSKLIETANALVSELVANELSTTRCILLVTIFTIFFIFKCIHFLKTS</sequence>
<dbReference type="Proteomes" id="UP000196158">
    <property type="component" value="Unassembled WGS sequence"/>
</dbReference>
<evidence type="ECO:0000256" key="1">
    <source>
        <dbReference type="SAM" id="Phobius"/>
    </source>
</evidence>
<dbReference type="EMBL" id="FXLY01000008">
    <property type="protein sequence ID" value="SMN21367.1"/>
    <property type="molecule type" value="Genomic_DNA"/>
</dbReference>
<dbReference type="AlphaFoldDB" id="A0A1X7R6T9"/>
<reference evidence="2 3" key="1">
    <citation type="submission" date="2017-04" db="EMBL/GenBank/DDBJ databases">
        <authorList>
            <person name="Afonso C.L."/>
            <person name="Miller P.J."/>
            <person name="Scott M.A."/>
            <person name="Spackman E."/>
            <person name="Goraichik I."/>
            <person name="Dimitrov K.M."/>
            <person name="Suarez D.L."/>
            <person name="Swayne D.E."/>
        </authorList>
    </citation>
    <scope>NUCLEOTIDE SEQUENCE [LARGE SCALE GENOMIC DNA]</scope>
</reference>
<gene>
    <name evidence="2" type="ORF">KASA_0K00022G</name>
</gene>
<name>A0A1X7R6T9_9SACH</name>
<evidence type="ECO:0000313" key="3">
    <source>
        <dbReference type="Proteomes" id="UP000196158"/>
    </source>
</evidence>
<keyword evidence="1" id="KW-1133">Transmembrane helix</keyword>
<keyword evidence="1" id="KW-0472">Membrane</keyword>
<protein>
    <submittedName>
        <fullName evidence="2">Uncharacterized protein</fullName>
    </submittedName>
</protein>
<accession>A0A1X7R6T9</accession>
<organism evidence="2 3">
    <name type="scientific">Maudiozyma saulgeensis</name>
    <dbReference type="NCBI Taxonomy" id="1789683"/>
    <lineage>
        <taxon>Eukaryota</taxon>
        <taxon>Fungi</taxon>
        <taxon>Dikarya</taxon>
        <taxon>Ascomycota</taxon>
        <taxon>Saccharomycotina</taxon>
        <taxon>Saccharomycetes</taxon>
        <taxon>Saccharomycetales</taxon>
        <taxon>Saccharomycetaceae</taxon>
        <taxon>Maudiozyma</taxon>
    </lineage>
</organism>
<evidence type="ECO:0000313" key="2">
    <source>
        <dbReference type="EMBL" id="SMN21367.1"/>
    </source>
</evidence>